<reference evidence="6" key="1">
    <citation type="submission" date="2020-04" db="EMBL/GenBank/DDBJ databases">
        <authorList>
            <person name="Sombolestani A."/>
        </authorList>
    </citation>
    <scope>NUCLEOTIDE SEQUENCE</scope>
    <source>
        <strain evidence="6">R71697</strain>
    </source>
</reference>
<dbReference type="GO" id="GO:0016020">
    <property type="term" value="C:membrane"/>
    <property type="evidence" value="ECO:0007669"/>
    <property type="project" value="UniProtKB-SubCell"/>
</dbReference>
<keyword evidence="2 5" id="KW-0812">Transmembrane</keyword>
<comment type="subcellular location">
    <subcellularLocation>
        <location evidence="1">Membrane</location>
        <topology evidence="1">Multi-pass membrane protein</topology>
    </subcellularLocation>
</comment>
<gene>
    <name evidence="6" type="ORF">HKD32_06430</name>
</gene>
<dbReference type="GeneID" id="81474325"/>
<evidence type="ECO:0000313" key="7">
    <source>
        <dbReference type="Proteomes" id="UP000661006"/>
    </source>
</evidence>
<feature type="transmembrane region" description="Helical" evidence="5">
    <location>
        <begin position="35"/>
        <end position="54"/>
    </location>
</feature>
<dbReference type="PROSITE" id="PS51257">
    <property type="entry name" value="PROKAR_LIPOPROTEIN"/>
    <property type="match status" value="1"/>
</dbReference>
<protein>
    <submittedName>
        <fullName evidence="6">Uncharacterized protein</fullName>
    </submittedName>
</protein>
<reference evidence="6" key="2">
    <citation type="submission" date="2020-11" db="EMBL/GenBank/DDBJ databases">
        <title>Description of novel Gluconobacter species.</title>
        <authorList>
            <person name="Cleenwerck I."/>
            <person name="Cnockaert M."/>
            <person name="Borremans W."/>
            <person name="Wieme A.D."/>
            <person name="De Vuyst L."/>
            <person name="Vandamme P."/>
        </authorList>
    </citation>
    <scope>NUCLEOTIDE SEQUENCE</scope>
    <source>
        <strain evidence="6">R71697</strain>
    </source>
</reference>
<evidence type="ECO:0000256" key="1">
    <source>
        <dbReference type="ARBA" id="ARBA00004141"/>
    </source>
</evidence>
<keyword evidence="4 5" id="KW-0472">Membrane</keyword>
<evidence type="ECO:0000256" key="3">
    <source>
        <dbReference type="ARBA" id="ARBA00022989"/>
    </source>
</evidence>
<dbReference type="AlphaFoldDB" id="A0A9Q2FNE1"/>
<evidence type="ECO:0000313" key="6">
    <source>
        <dbReference type="EMBL" id="MBF0870493.1"/>
    </source>
</evidence>
<dbReference type="EMBL" id="JABCQN010000002">
    <property type="protein sequence ID" value="MBF0870493.1"/>
    <property type="molecule type" value="Genomic_DNA"/>
</dbReference>
<evidence type="ECO:0000256" key="4">
    <source>
        <dbReference type="ARBA" id="ARBA00023136"/>
    </source>
</evidence>
<feature type="transmembrane region" description="Helical" evidence="5">
    <location>
        <begin position="113"/>
        <end position="140"/>
    </location>
</feature>
<dbReference type="Proteomes" id="UP000661006">
    <property type="component" value="Unassembled WGS sequence"/>
</dbReference>
<comment type="caution">
    <text evidence="6">The sequence shown here is derived from an EMBL/GenBank/DDBJ whole genome shotgun (WGS) entry which is preliminary data.</text>
</comment>
<organism evidence="6 7">
    <name type="scientific">Gluconobacter japonicus</name>
    <dbReference type="NCBI Taxonomy" id="376620"/>
    <lineage>
        <taxon>Bacteria</taxon>
        <taxon>Pseudomonadati</taxon>
        <taxon>Pseudomonadota</taxon>
        <taxon>Alphaproteobacteria</taxon>
        <taxon>Acetobacterales</taxon>
        <taxon>Acetobacteraceae</taxon>
        <taxon>Gluconobacter</taxon>
    </lineage>
</organism>
<dbReference type="RefSeq" id="WP_061929515.1">
    <property type="nucleotide sequence ID" value="NZ_JABCQN010000002.1"/>
</dbReference>
<keyword evidence="3 5" id="KW-1133">Transmembrane helix</keyword>
<name>A0A9Q2FNE1_GLUJA</name>
<dbReference type="InterPro" id="IPR035906">
    <property type="entry name" value="MetI-like_sf"/>
</dbReference>
<accession>A0A9Q2FNE1</accession>
<feature type="transmembrane region" description="Helical" evidence="5">
    <location>
        <begin position="6"/>
        <end position="28"/>
    </location>
</feature>
<evidence type="ECO:0000256" key="5">
    <source>
        <dbReference type="SAM" id="Phobius"/>
    </source>
</evidence>
<dbReference type="SUPFAM" id="SSF161098">
    <property type="entry name" value="MetI-like"/>
    <property type="match status" value="1"/>
</dbReference>
<proteinExistence type="predicted"/>
<sequence length="143" mass="15093">MMALSLRLHLAPILSGLLLGCTVITLLMRLLPARYVRLLGLLVLLPGPALAFALPELHKAGVIFAGRYYDVLQGGLISPAVMLPFGATLLGMPAGTTRAAIGLGAKFSTRVRLIWLPLLLPAALLSCTMAVLLTVGCVILDRP</sequence>
<feature type="transmembrane region" description="Helical" evidence="5">
    <location>
        <begin position="74"/>
        <end position="92"/>
    </location>
</feature>
<evidence type="ECO:0000256" key="2">
    <source>
        <dbReference type="ARBA" id="ARBA00022692"/>
    </source>
</evidence>